<evidence type="ECO:0000256" key="8">
    <source>
        <dbReference type="ARBA" id="ARBA00023049"/>
    </source>
</evidence>
<dbReference type="InterPro" id="IPR010964">
    <property type="entry name" value="M20A_pepV-rel"/>
</dbReference>
<dbReference type="AlphaFoldDB" id="A0A1Z5I9W7"/>
<dbReference type="SUPFAM" id="SSF55031">
    <property type="entry name" value="Bacterial exopeptidase dimerisation domain"/>
    <property type="match status" value="1"/>
</dbReference>
<dbReference type="PANTHER" id="PTHR43808">
    <property type="entry name" value="ACETYLORNITHINE DEACETYLASE"/>
    <property type="match status" value="1"/>
</dbReference>
<dbReference type="InterPro" id="IPR002933">
    <property type="entry name" value="Peptidase_M20"/>
</dbReference>
<accession>A0A1Z5I9W7</accession>
<keyword evidence="4" id="KW-0479">Metal-binding</keyword>
<comment type="similarity">
    <text evidence="2">Belongs to the peptidase M20A family.</text>
</comment>
<keyword evidence="8" id="KW-0482">Metalloprotease</keyword>
<evidence type="ECO:0000313" key="9">
    <source>
        <dbReference type="EMBL" id="GAW98583.1"/>
    </source>
</evidence>
<organism evidence="9 10">
    <name type="scientific">Secundilactobacillus mixtipabuli</name>
    <dbReference type="NCBI Taxonomy" id="1435342"/>
    <lineage>
        <taxon>Bacteria</taxon>
        <taxon>Bacillati</taxon>
        <taxon>Bacillota</taxon>
        <taxon>Bacilli</taxon>
        <taxon>Lactobacillales</taxon>
        <taxon>Lactobacillaceae</taxon>
        <taxon>Secundilactobacillus</taxon>
    </lineage>
</organism>
<dbReference type="Proteomes" id="UP000198374">
    <property type="component" value="Unassembled WGS sequence"/>
</dbReference>
<evidence type="ECO:0000256" key="4">
    <source>
        <dbReference type="ARBA" id="ARBA00022723"/>
    </source>
</evidence>
<dbReference type="InterPro" id="IPR050072">
    <property type="entry name" value="Peptidase_M20A"/>
</dbReference>
<dbReference type="NCBIfam" id="NF005591">
    <property type="entry name" value="PRK07318.1"/>
    <property type="match status" value="1"/>
</dbReference>
<dbReference type="Gene3D" id="3.30.70.360">
    <property type="match status" value="2"/>
</dbReference>
<dbReference type="GO" id="GO:0006508">
    <property type="term" value="P:proteolysis"/>
    <property type="evidence" value="ECO:0007669"/>
    <property type="project" value="UniProtKB-KW"/>
</dbReference>
<dbReference type="NCBIfam" id="TIGR01887">
    <property type="entry name" value="dipeptidaselike"/>
    <property type="match status" value="1"/>
</dbReference>
<dbReference type="InterPro" id="IPR001261">
    <property type="entry name" value="ArgE/DapE_CS"/>
</dbReference>
<keyword evidence="5" id="KW-0378">Hydrolase</keyword>
<evidence type="ECO:0000256" key="6">
    <source>
        <dbReference type="ARBA" id="ARBA00022833"/>
    </source>
</evidence>
<evidence type="ECO:0000313" key="10">
    <source>
        <dbReference type="Proteomes" id="UP000198374"/>
    </source>
</evidence>
<evidence type="ECO:0000256" key="1">
    <source>
        <dbReference type="ARBA" id="ARBA00001947"/>
    </source>
</evidence>
<dbReference type="RefSeq" id="WP_089108396.1">
    <property type="nucleotide sequence ID" value="NZ_BCMF01000002.1"/>
</dbReference>
<dbReference type="GO" id="GO:0008777">
    <property type="term" value="F:acetylornithine deacetylase activity"/>
    <property type="evidence" value="ECO:0007669"/>
    <property type="project" value="TreeGrafter"/>
</dbReference>
<keyword evidence="3" id="KW-0645">Protease</keyword>
<gene>
    <name evidence="9" type="primary">pepV_2</name>
    <name evidence="9" type="ORF">IWT30_00530</name>
</gene>
<comment type="cofactor">
    <cofactor evidence="1">
        <name>Zn(2+)</name>
        <dbReference type="ChEBI" id="CHEBI:29105"/>
    </cofactor>
</comment>
<comment type="caution">
    <text evidence="9">The sequence shown here is derived from an EMBL/GenBank/DDBJ whole genome shotgun (WGS) entry which is preliminary data.</text>
</comment>
<dbReference type="OrthoDB" id="9761532at2"/>
<evidence type="ECO:0000256" key="5">
    <source>
        <dbReference type="ARBA" id="ARBA00022801"/>
    </source>
</evidence>
<keyword evidence="10" id="KW-1185">Reference proteome</keyword>
<dbReference type="Gene3D" id="3.40.630.10">
    <property type="entry name" value="Zn peptidases"/>
    <property type="match status" value="1"/>
</dbReference>
<dbReference type="GO" id="GO:0016805">
    <property type="term" value="F:dipeptidase activity"/>
    <property type="evidence" value="ECO:0007669"/>
    <property type="project" value="UniProtKB-KW"/>
</dbReference>
<dbReference type="Pfam" id="PF01546">
    <property type="entry name" value="Peptidase_M20"/>
    <property type="match status" value="1"/>
</dbReference>
<name>A0A1Z5I9W7_9LACO</name>
<dbReference type="EMBL" id="BCMF01000002">
    <property type="protein sequence ID" value="GAW98583.1"/>
    <property type="molecule type" value="Genomic_DNA"/>
</dbReference>
<protein>
    <submittedName>
        <fullName evidence="9">Dipeptidase PepV</fullName>
    </submittedName>
</protein>
<keyword evidence="7" id="KW-0224">Dipeptidase</keyword>
<dbReference type="GO" id="GO:0006526">
    <property type="term" value="P:L-arginine biosynthetic process"/>
    <property type="evidence" value="ECO:0007669"/>
    <property type="project" value="TreeGrafter"/>
</dbReference>
<dbReference type="GO" id="GO:0008270">
    <property type="term" value="F:zinc ion binding"/>
    <property type="evidence" value="ECO:0007669"/>
    <property type="project" value="InterPro"/>
</dbReference>
<dbReference type="SUPFAM" id="SSF53187">
    <property type="entry name" value="Zn-dependent exopeptidases"/>
    <property type="match status" value="1"/>
</dbReference>
<evidence type="ECO:0000256" key="2">
    <source>
        <dbReference type="ARBA" id="ARBA00006247"/>
    </source>
</evidence>
<dbReference type="InterPro" id="IPR036264">
    <property type="entry name" value="Bact_exopeptidase_dim_dom"/>
</dbReference>
<dbReference type="PROSITE" id="PS00759">
    <property type="entry name" value="ARGE_DAPE_CPG2_2"/>
    <property type="match status" value="1"/>
</dbReference>
<evidence type="ECO:0000256" key="3">
    <source>
        <dbReference type="ARBA" id="ARBA00022670"/>
    </source>
</evidence>
<dbReference type="PANTHER" id="PTHR43808:SF31">
    <property type="entry name" value="N-ACETYL-L-CITRULLINE DEACETYLASE"/>
    <property type="match status" value="1"/>
</dbReference>
<reference evidence="9 10" key="1">
    <citation type="submission" date="2015-11" db="EMBL/GenBank/DDBJ databases">
        <title>Draft genome sequences of new species of the genus Lactobacillus isolated from orchardgrass silage.</title>
        <authorList>
            <person name="Tohno M."/>
            <person name="Tanizawa Y."/>
            <person name="Arita M."/>
        </authorList>
    </citation>
    <scope>NUCLEOTIDE SEQUENCE [LARGE SCALE GENOMIC DNA]</scope>
    <source>
        <strain evidence="9 10">IWT30</strain>
    </source>
</reference>
<evidence type="ECO:0000256" key="7">
    <source>
        <dbReference type="ARBA" id="ARBA00022997"/>
    </source>
</evidence>
<proteinExistence type="inferred from homology"/>
<dbReference type="CDD" id="cd03888">
    <property type="entry name" value="M20_PepV"/>
    <property type="match status" value="1"/>
</dbReference>
<keyword evidence="6" id="KW-0862">Zinc</keyword>
<dbReference type="GO" id="GO:0008237">
    <property type="term" value="F:metallopeptidase activity"/>
    <property type="evidence" value="ECO:0007669"/>
    <property type="project" value="UniProtKB-KW"/>
</dbReference>
<sequence>MSIDWKAAAQKHQAAYVDDLTKLIAIESVRDDSKKTEDAPLGPGPAEALQAFLKMAERDGFKTTNLDNLAGFIEYGEGDETIAILAHVDVMPAGEGWSTEPFTLTEKDGNLYGRGTSDDKGPALACYYGLKILKEQGIKLHKKVRFILGTDEESGWTGMTHYFKTQPEPTMGFSPDAEFPLINGEKGNATFTLTTQGSNGGQYKLNHFSAGLRENMVPRDAEAVVETDNNEALVSDFTAFLDVAPVTGDVHIDTDGVHFHVIGKAAHGMEPKNGINAGTYLASFLKTLDFGGDARAFVELVGGDLHDDSRVHKLGLAFTDKIMGDLTMNIGVMDFDAGKPGKIVLNFRYPKGMTADDLQAKLTEVANQNHFDLSKGREMVPHYVDPKDPIVTTLMGAYREMTGNEAAKPEVVGGGTYGRLMKRGVAFGALFMDHTPDTMHQVDEFQPVSDLMMAMAIYGRSIEALANELPD</sequence>